<feature type="transmembrane region" description="Helical" evidence="6">
    <location>
        <begin position="97"/>
        <end position="118"/>
    </location>
</feature>
<accession>A0A0P9F7F0</accession>
<comment type="subcellular location">
    <subcellularLocation>
        <location evidence="1">Membrane</location>
        <topology evidence="1">Multi-pass membrane protein</topology>
    </subcellularLocation>
</comment>
<evidence type="ECO:0000256" key="3">
    <source>
        <dbReference type="ARBA" id="ARBA00022989"/>
    </source>
</evidence>
<reference evidence="7 8" key="1">
    <citation type="journal article" date="2015" name="Front. Microbiol.">
        <title>Genome sequence of the plant growth promoting endophytic yeast Rhodotorula graminis WP1.</title>
        <authorList>
            <person name="Firrincieli A."/>
            <person name="Otillar R."/>
            <person name="Salamov A."/>
            <person name="Schmutz J."/>
            <person name="Khan Z."/>
            <person name="Redman R.S."/>
            <person name="Fleck N.D."/>
            <person name="Lindquist E."/>
            <person name="Grigoriev I.V."/>
            <person name="Doty S.L."/>
        </authorList>
    </citation>
    <scope>NUCLEOTIDE SEQUENCE [LARGE SCALE GENOMIC DNA]</scope>
    <source>
        <strain evidence="7 8">WP1</strain>
    </source>
</reference>
<dbReference type="GO" id="GO:0046872">
    <property type="term" value="F:metal ion binding"/>
    <property type="evidence" value="ECO:0007669"/>
    <property type="project" value="UniProtKB-KW"/>
</dbReference>
<organism evidence="7 8">
    <name type="scientific">Rhodotorula graminis (strain WP1)</name>
    <dbReference type="NCBI Taxonomy" id="578459"/>
    <lineage>
        <taxon>Eukaryota</taxon>
        <taxon>Fungi</taxon>
        <taxon>Dikarya</taxon>
        <taxon>Basidiomycota</taxon>
        <taxon>Pucciniomycotina</taxon>
        <taxon>Microbotryomycetes</taxon>
        <taxon>Sporidiobolales</taxon>
        <taxon>Sporidiobolaceae</taxon>
        <taxon>Rhodotorula</taxon>
    </lineage>
</organism>
<gene>
    <name evidence="7" type="ORF">RHOBADRAFT_30773</name>
</gene>
<keyword evidence="2 6" id="KW-0812">Transmembrane</keyword>
<dbReference type="OrthoDB" id="5585746at2759"/>
<feature type="transmembrane region" description="Helical" evidence="6">
    <location>
        <begin position="130"/>
        <end position="154"/>
    </location>
</feature>
<evidence type="ECO:0008006" key="9">
    <source>
        <dbReference type="Google" id="ProtNLM"/>
    </source>
</evidence>
<evidence type="ECO:0000256" key="1">
    <source>
        <dbReference type="ARBA" id="ARBA00004141"/>
    </source>
</evidence>
<dbReference type="InterPro" id="IPR004254">
    <property type="entry name" value="AdipoR/HlyIII-related"/>
</dbReference>
<sequence>MYHAALEIGQTRLLRYDELPPDWRNNEHILSGYRYIPIERWGTLIRSAWQWHNETINIQSHFVGFLSLVVLLVYYLFFSSSSPHMLADPHPGDTAIAVLFVISAMHCLLCSTTWHLFAGCATIHWHRGAACVDYVGISGLIAASVAGSTYYGFYEHPRLASAYMLFNLVIGVTGMVVPWQAWFNERKYKNWRIAFFCSLALSAVGPVSHRAAIYGLGETVRFYSPAIPSIAAYGLGLTFYAQQFPECVAPGTWNVGASHQLWHIAIVAAVWLHWKAMGDWSAAALGFDAP</sequence>
<feature type="transmembrane region" description="Helical" evidence="6">
    <location>
        <begin position="193"/>
        <end position="216"/>
    </location>
</feature>
<feature type="binding site" evidence="5">
    <location>
        <position position="115"/>
    </location>
    <ligand>
        <name>Zn(2+)</name>
        <dbReference type="ChEBI" id="CHEBI:29105"/>
    </ligand>
</feature>
<keyword evidence="3 6" id="KW-1133">Transmembrane helix</keyword>
<dbReference type="AlphaFoldDB" id="A0A0P9F7F0"/>
<dbReference type="Proteomes" id="UP000053890">
    <property type="component" value="Unassembled WGS sequence"/>
</dbReference>
<evidence type="ECO:0000313" key="8">
    <source>
        <dbReference type="Proteomes" id="UP000053890"/>
    </source>
</evidence>
<protein>
    <recommendedName>
        <fullName evidence="9">HlyIII-domain-containing protein</fullName>
    </recommendedName>
</protein>
<dbReference type="GO" id="GO:0016020">
    <property type="term" value="C:membrane"/>
    <property type="evidence" value="ECO:0007669"/>
    <property type="project" value="UniProtKB-SubCell"/>
</dbReference>
<keyword evidence="5" id="KW-0479">Metal-binding</keyword>
<evidence type="ECO:0000256" key="6">
    <source>
        <dbReference type="SAM" id="Phobius"/>
    </source>
</evidence>
<evidence type="ECO:0000256" key="5">
    <source>
        <dbReference type="PIRSR" id="PIRSR604254-1"/>
    </source>
</evidence>
<dbReference type="Pfam" id="PF03006">
    <property type="entry name" value="HlyIII"/>
    <property type="match status" value="1"/>
</dbReference>
<feature type="transmembrane region" description="Helical" evidence="6">
    <location>
        <begin position="160"/>
        <end position="181"/>
    </location>
</feature>
<evidence type="ECO:0000313" key="7">
    <source>
        <dbReference type="EMBL" id="KPV71600.1"/>
    </source>
</evidence>
<dbReference type="GO" id="GO:0038023">
    <property type="term" value="F:signaling receptor activity"/>
    <property type="evidence" value="ECO:0007669"/>
    <property type="project" value="TreeGrafter"/>
</dbReference>
<proteinExistence type="predicted"/>
<dbReference type="EMBL" id="KQ474092">
    <property type="protein sequence ID" value="KPV71600.1"/>
    <property type="molecule type" value="Genomic_DNA"/>
</dbReference>
<evidence type="ECO:0000256" key="2">
    <source>
        <dbReference type="ARBA" id="ARBA00022692"/>
    </source>
</evidence>
<dbReference type="RefSeq" id="XP_018267649.1">
    <property type="nucleotide sequence ID" value="XM_018412921.1"/>
</dbReference>
<feature type="binding site" evidence="5">
    <location>
        <position position="259"/>
    </location>
    <ligand>
        <name>Zn(2+)</name>
        <dbReference type="ChEBI" id="CHEBI:29105"/>
    </ligand>
</feature>
<dbReference type="STRING" id="578459.A0A0P9F7F0"/>
<dbReference type="PANTHER" id="PTHR20855:SF97">
    <property type="entry name" value="ADIPOR-LIKE RECEPTOR IZH3-RELATED"/>
    <property type="match status" value="1"/>
</dbReference>
<feature type="binding site" evidence="5">
    <location>
        <position position="263"/>
    </location>
    <ligand>
        <name>Zn(2+)</name>
        <dbReference type="ChEBI" id="CHEBI:29105"/>
    </ligand>
</feature>
<dbReference type="PANTHER" id="PTHR20855">
    <property type="entry name" value="ADIPOR/PROGESTIN RECEPTOR-RELATED"/>
    <property type="match status" value="1"/>
</dbReference>
<dbReference type="GO" id="GO:0006882">
    <property type="term" value="P:intracellular zinc ion homeostasis"/>
    <property type="evidence" value="ECO:0007669"/>
    <property type="project" value="TreeGrafter"/>
</dbReference>
<keyword evidence="5" id="KW-0862">Zinc</keyword>
<keyword evidence="8" id="KW-1185">Reference proteome</keyword>
<name>A0A0P9F7F0_RHOGW</name>
<dbReference type="GeneID" id="28973370"/>
<dbReference type="OMA" id="IVYANRF"/>
<feature type="transmembrane region" description="Helical" evidence="6">
    <location>
        <begin position="56"/>
        <end position="77"/>
    </location>
</feature>
<evidence type="ECO:0000256" key="4">
    <source>
        <dbReference type="ARBA" id="ARBA00023136"/>
    </source>
</evidence>
<keyword evidence="4 6" id="KW-0472">Membrane</keyword>